<dbReference type="PROSITE" id="PS50146">
    <property type="entry name" value="DAGK"/>
    <property type="match status" value="1"/>
</dbReference>
<gene>
    <name evidence="3" type="ORF">KCG44_00360</name>
</gene>
<evidence type="ECO:0000313" key="3">
    <source>
        <dbReference type="EMBL" id="MBV7255227.1"/>
    </source>
</evidence>
<organism evidence="3 4">
    <name type="scientific">Pacificimonas pallii</name>
    <dbReference type="NCBI Taxonomy" id="2827236"/>
    <lineage>
        <taxon>Bacteria</taxon>
        <taxon>Pseudomonadati</taxon>
        <taxon>Pseudomonadota</taxon>
        <taxon>Alphaproteobacteria</taxon>
        <taxon>Sphingomonadales</taxon>
        <taxon>Sphingosinicellaceae</taxon>
        <taxon>Pacificimonas</taxon>
    </lineage>
</organism>
<dbReference type="InterPro" id="IPR001206">
    <property type="entry name" value="Diacylglycerol_kinase_cat_dom"/>
</dbReference>
<evidence type="ECO:0000259" key="2">
    <source>
        <dbReference type="PROSITE" id="PS50146"/>
    </source>
</evidence>
<evidence type="ECO:0000256" key="1">
    <source>
        <dbReference type="SAM" id="Phobius"/>
    </source>
</evidence>
<reference evidence="3 4" key="1">
    <citation type="submission" date="2021-04" db="EMBL/GenBank/DDBJ databases">
        <authorList>
            <person name="Pira H."/>
            <person name="Risdian C."/>
            <person name="Wink J."/>
        </authorList>
    </citation>
    <scope>NUCLEOTIDE SEQUENCE [LARGE SCALE GENOMIC DNA]</scope>
    <source>
        <strain evidence="3 4">WHA3</strain>
    </source>
</reference>
<feature type="domain" description="DAGKc" evidence="2">
    <location>
        <begin position="1"/>
        <end position="139"/>
    </location>
</feature>
<dbReference type="EMBL" id="JAGSPA010000001">
    <property type="protein sequence ID" value="MBV7255227.1"/>
    <property type="molecule type" value="Genomic_DNA"/>
</dbReference>
<keyword evidence="1" id="KW-1133">Transmembrane helix</keyword>
<dbReference type="GO" id="GO:0016301">
    <property type="term" value="F:kinase activity"/>
    <property type="evidence" value="ECO:0007669"/>
    <property type="project" value="UniProtKB-KW"/>
</dbReference>
<feature type="transmembrane region" description="Helical" evidence="1">
    <location>
        <begin position="144"/>
        <end position="161"/>
    </location>
</feature>
<proteinExistence type="predicted"/>
<keyword evidence="3" id="KW-0418">Kinase</keyword>
<keyword evidence="4" id="KW-1185">Reference proteome</keyword>
<feature type="transmembrane region" description="Helical" evidence="1">
    <location>
        <begin position="173"/>
        <end position="191"/>
    </location>
</feature>
<accession>A0ABS6SBH5</accession>
<keyword evidence="1" id="KW-0472">Membrane</keyword>
<name>A0ABS6SBH5_9SPHN</name>
<keyword evidence="1" id="KW-0812">Transmembrane</keyword>
<dbReference type="Pfam" id="PF00781">
    <property type="entry name" value="DAGK_cat"/>
    <property type="match status" value="1"/>
</dbReference>
<comment type="caution">
    <text evidence="3">The sequence shown here is derived from an EMBL/GenBank/DDBJ whole genome shotgun (WGS) entry which is preliminary data.</text>
</comment>
<protein>
    <submittedName>
        <fullName evidence="3">Diacylglycerol kinase</fullName>
    </submittedName>
</protein>
<dbReference type="RefSeq" id="WP_218443496.1">
    <property type="nucleotide sequence ID" value="NZ_JAGSPA010000001.1"/>
</dbReference>
<evidence type="ECO:0000313" key="4">
    <source>
        <dbReference type="Proteomes" id="UP000722336"/>
    </source>
</evidence>
<dbReference type="Proteomes" id="UP000722336">
    <property type="component" value="Unassembled WGS sequence"/>
</dbReference>
<sequence length="321" mass="34483">MGTVALLSNPCSTGNRAHLPRVRDFTARSPDIFHYEVNDVSEIRVALKTIARTRPRILVINGGDGTVQATLTEMHHGKPFGDTPPPVAVLPNGKTNLIAADLGSGTDPLKALQRILEIAETGLEDYVTPRKLISLSDGTMNRPVMGMFLGGAGLASSILFCRHKLYPLGLPNWVAHVLTSIMAFGAIFLGLPDRFGPGSGERLSVSVRRAGKLEGKFCLLMVTTLEKVLLNIPGGAANDSRLGLMLIERSRGAILKAAFMALFQRFDRAKFNGLHLDRGDEIRISGSSSDVILDGEHFRAAKGGAIVLTPTKPVNFLKLAA</sequence>
<keyword evidence="3" id="KW-0808">Transferase</keyword>